<evidence type="ECO:0000313" key="2">
    <source>
        <dbReference type="EMBL" id="MFC7346451.1"/>
    </source>
</evidence>
<comment type="caution">
    <text evidence="2">The sequence shown here is derived from an EMBL/GenBank/DDBJ whole genome shotgun (WGS) entry which is preliminary data.</text>
</comment>
<sequence>MGSDPNNHYEGEPDEFSFNAIGLSGKFIIGNDGNVLVQSDDPNVKVDLSQMATYGGQNFCEPPVSIITITDGKGNKYIFGGDFSKYELSYSYDIQPSYPNEAYYGYPVINTFSLSKIIFADKKEVIFDYEQGTFSPYSFCNLGNWTNLLENSKVFSMDSFTQDGGRSDSWEDCYNGCDTYSNVLNSPSNKTTFSLLKKSVLKSIKYEDEEIRFKYIDAGYPIMHYTLSPFYANRAFNEWIIGSIETYYKNFLIKKQEFSYDHLGGTFKRPFLKSIVNVDSDENYLFEYHKTDNLPAYYTKGLDHWGYWNGKDTNTSLSPFDTATPNGDYTLEDTFRDPNPEKCDVALLKKITYPTRGFSIFEYEPHTYSERVERVAENQFLPALRANFGIVGGARIKKIFTYTETGQSSSKKEYDYANYGILMTWPRYFYHIQMYSQGLFRELLLRTSSNVQVNSFDSYNVGYKAVTEIEEGKGKILYSFTNYETHPDIFDQDPYNITQSTNGFTNIVPIALYRNLKNLYGIDNSALRGRNFGENYFSEDDPNNAYKKVFYEYYDNMEFNANSNLDNNNYVSVNHSSGVWTQAYRKYMNSARLKYSLTQEYINNVIPFNTQTDYFYDASNHLNVTVEKTDLYDGNIYETKYKYARDFGTSGDLNAENFTSIPIETTKYKNNEPLSKSKLNFSKSWTGHNILLPSSQQSVNDIAKINTPNEVYEDDIVYGQYDNKGNLLEYTTKNGTPTTIIYGYNRTLPIAKIQGVNYNSLMNEMGLSGSLGNYELLEICQKSNDDSYLALGSDETALITALDNFRKLMHNYEVTTYTYDPSVGVRSITLPNGIRETYNYDSASRLKKVTNMEGKILKEYKYNFGSQRFFNAEVSGTFRNLTCPSNTVGSPVTYTVPPNKYYSVNGQGEADNLAYYDMLQNGQALANTNSTCIPFTCPITFNSSLGITGSATLTADNAHGYYVITITFNTGPNSSTFDWDLDPGIKVATIEGGCRPSFEMYGYDSNGDGNYTIISNGEIYIDTGNAMPNNTTKTFHLILPFNS</sequence>
<name>A0ABW2LY68_9FLAO</name>
<organism evidence="2 3">
    <name type="scientific">Chryseobacterium zhengzhouense</name>
    <dbReference type="NCBI Taxonomy" id="1636086"/>
    <lineage>
        <taxon>Bacteria</taxon>
        <taxon>Pseudomonadati</taxon>
        <taxon>Bacteroidota</taxon>
        <taxon>Flavobacteriia</taxon>
        <taxon>Flavobacteriales</taxon>
        <taxon>Weeksellaceae</taxon>
        <taxon>Chryseobacterium group</taxon>
        <taxon>Chryseobacterium</taxon>
    </lineage>
</organism>
<dbReference type="Proteomes" id="UP001596550">
    <property type="component" value="Unassembled WGS sequence"/>
</dbReference>
<protein>
    <submittedName>
        <fullName evidence="2">DUF5977 domain-containing protein</fullName>
    </submittedName>
</protein>
<dbReference type="Pfam" id="PF19404">
    <property type="entry name" value="DUF5977"/>
    <property type="match status" value="1"/>
</dbReference>
<evidence type="ECO:0000259" key="1">
    <source>
        <dbReference type="Pfam" id="PF19404"/>
    </source>
</evidence>
<keyword evidence="3" id="KW-1185">Reference proteome</keyword>
<dbReference type="RefSeq" id="WP_378175867.1">
    <property type="nucleotide sequence ID" value="NZ_JBHTCR010000003.1"/>
</dbReference>
<feature type="domain" description="DUF5977" evidence="1">
    <location>
        <begin position="869"/>
        <end position="933"/>
    </location>
</feature>
<accession>A0ABW2LY68</accession>
<evidence type="ECO:0000313" key="3">
    <source>
        <dbReference type="Proteomes" id="UP001596550"/>
    </source>
</evidence>
<proteinExistence type="predicted"/>
<gene>
    <name evidence="2" type="ORF">ACFQO9_06995</name>
</gene>
<dbReference type="InterPro" id="IPR046020">
    <property type="entry name" value="DUF5977"/>
</dbReference>
<reference evidence="3" key="1">
    <citation type="journal article" date="2019" name="Int. J. Syst. Evol. Microbiol.">
        <title>The Global Catalogue of Microorganisms (GCM) 10K type strain sequencing project: providing services to taxonomists for standard genome sequencing and annotation.</title>
        <authorList>
            <consortium name="The Broad Institute Genomics Platform"/>
            <consortium name="The Broad Institute Genome Sequencing Center for Infectious Disease"/>
            <person name="Wu L."/>
            <person name="Ma J."/>
        </authorList>
    </citation>
    <scope>NUCLEOTIDE SEQUENCE [LARGE SCALE GENOMIC DNA]</scope>
    <source>
        <strain evidence="3">CCUG 54781</strain>
    </source>
</reference>
<dbReference type="EMBL" id="JBHTCR010000003">
    <property type="protein sequence ID" value="MFC7346451.1"/>
    <property type="molecule type" value="Genomic_DNA"/>
</dbReference>